<keyword evidence="2" id="KW-0812">Transmembrane</keyword>
<dbReference type="Pfam" id="PF18142">
    <property type="entry name" value="SLATT_fungal"/>
    <property type="match status" value="1"/>
</dbReference>
<feature type="region of interest" description="Disordered" evidence="1">
    <location>
        <begin position="230"/>
        <end position="365"/>
    </location>
</feature>
<evidence type="ECO:0000313" key="5">
    <source>
        <dbReference type="Proteomes" id="UP001203852"/>
    </source>
</evidence>
<feature type="transmembrane region" description="Helical" evidence="2">
    <location>
        <begin position="67"/>
        <end position="95"/>
    </location>
</feature>
<dbReference type="PANTHER" id="PTHR38793">
    <property type="entry name" value="SLATT_FUNGAL DOMAIN-CONTAINING PROTEIN-RELATED"/>
    <property type="match status" value="1"/>
</dbReference>
<feature type="compositionally biased region" description="Basic and acidic residues" evidence="1">
    <location>
        <begin position="353"/>
        <end position="365"/>
    </location>
</feature>
<accession>A0AAN6DUE2</accession>
<comment type="caution">
    <text evidence="4">The sequence shown here is derived from an EMBL/GenBank/DDBJ whole genome shotgun (WGS) entry which is preliminary data.</text>
</comment>
<feature type="domain" description="SMODS and SLOG-associating 2TM effector" evidence="3">
    <location>
        <begin position="57"/>
        <end position="187"/>
    </location>
</feature>
<keyword evidence="5" id="KW-1185">Reference proteome</keyword>
<reference evidence="4" key="1">
    <citation type="journal article" date="2022" name="bioRxiv">
        <title>Deciphering the potential niche of two novel black yeast fungi from a biological soil crust based on their genomes, phenotypes, and melanin regulation.</title>
        <authorList>
            <consortium name="DOE Joint Genome Institute"/>
            <person name="Carr E.C."/>
            <person name="Barton Q."/>
            <person name="Grambo S."/>
            <person name="Sullivan M."/>
            <person name="Renfro C.M."/>
            <person name="Kuo A."/>
            <person name="Pangilinan J."/>
            <person name="Lipzen A."/>
            <person name="Keymanesh K."/>
            <person name="Savage E."/>
            <person name="Barry K."/>
            <person name="Grigoriev I.V."/>
            <person name="Riekhof W.R."/>
            <person name="Harris S.S."/>
        </authorList>
    </citation>
    <scope>NUCLEOTIDE SEQUENCE</scope>
    <source>
        <strain evidence="4">JF 03-4F</strain>
    </source>
</reference>
<evidence type="ECO:0000259" key="3">
    <source>
        <dbReference type="Pfam" id="PF18142"/>
    </source>
</evidence>
<evidence type="ECO:0000256" key="2">
    <source>
        <dbReference type="SAM" id="Phobius"/>
    </source>
</evidence>
<dbReference type="PANTHER" id="PTHR38793:SF3">
    <property type="entry name" value="SMODS AND SLOG-ASSOCIATING 2TM EFFECTOR DOMAIN-CONTAINING PROTEIN"/>
    <property type="match status" value="1"/>
</dbReference>
<feature type="compositionally biased region" description="Polar residues" evidence="1">
    <location>
        <begin position="324"/>
        <end position="338"/>
    </location>
</feature>
<gene>
    <name evidence="4" type="ORF">EDD36DRAFT_235774</name>
</gene>
<protein>
    <recommendedName>
        <fullName evidence="3">SMODS and SLOG-associating 2TM effector domain-containing protein</fullName>
    </recommendedName>
</protein>
<keyword evidence="2" id="KW-1133">Transmembrane helix</keyword>
<dbReference type="AlphaFoldDB" id="A0AAN6DUE2"/>
<name>A0AAN6DUE2_9EURO</name>
<keyword evidence="2" id="KW-0472">Membrane</keyword>
<feature type="transmembrane region" description="Helical" evidence="2">
    <location>
        <begin position="101"/>
        <end position="120"/>
    </location>
</feature>
<organism evidence="4 5">
    <name type="scientific">Exophiala viscosa</name>
    <dbReference type="NCBI Taxonomy" id="2486360"/>
    <lineage>
        <taxon>Eukaryota</taxon>
        <taxon>Fungi</taxon>
        <taxon>Dikarya</taxon>
        <taxon>Ascomycota</taxon>
        <taxon>Pezizomycotina</taxon>
        <taxon>Eurotiomycetes</taxon>
        <taxon>Chaetothyriomycetidae</taxon>
        <taxon>Chaetothyriales</taxon>
        <taxon>Herpotrichiellaceae</taxon>
        <taxon>Exophiala</taxon>
    </lineage>
</organism>
<feature type="compositionally biased region" description="Low complexity" evidence="1">
    <location>
        <begin position="234"/>
        <end position="247"/>
    </location>
</feature>
<evidence type="ECO:0000256" key="1">
    <source>
        <dbReference type="SAM" id="MobiDB-lite"/>
    </source>
</evidence>
<dbReference type="EMBL" id="MU404354">
    <property type="protein sequence ID" value="KAI1612391.1"/>
    <property type="molecule type" value="Genomic_DNA"/>
</dbReference>
<proteinExistence type="predicted"/>
<feature type="compositionally biased region" description="Pro residues" evidence="1">
    <location>
        <begin position="248"/>
        <end position="260"/>
    </location>
</feature>
<sequence>MTNERTPLLGSYAYGDSEEYPSADPHQQFCMLVGVPSSAPELQGKKQPVPKKSLYGRVTRQLGSQRFTYLATASLSSTLLLTQVVLGAALTALGASRSSHILITIFGALNTVIAGLVAYLKSRGQPMRARMYRDDLERVVDEIENSEVMWLGIARHVHGYDEIDTDDRVSVRSEVARLTRLYDRAIRTNTINNPDMYEVAAAGFEGNGTNIKHGVSHRIAPVPVPTPAPPVAVPAPAGEAAPATTPSVPAPVPAPAPVAPDPDESPATAPPQPKAEPKKGEEKVKDNGQDKKEDGDAPTKGDSGEPAKEGESSPDPKNADKSTTDAQSSKLPQSNPKQNDPDSEPASDPQVPLKDRSPDAPNRKA</sequence>
<dbReference type="Proteomes" id="UP001203852">
    <property type="component" value="Unassembled WGS sequence"/>
</dbReference>
<evidence type="ECO:0000313" key="4">
    <source>
        <dbReference type="EMBL" id="KAI1612391.1"/>
    </source>
</evidence>
<dbReference type="InterPro" id="IPR041622">
    <property type="entry name" value="SLATT_fungi"/>
</dbReference>
<dbReference type="NCBIfam" id="NF033635">
    <property type="entry name" value="SLATT_fungal"/>
    <property type="match status" value="1"/>
</dbReference>
<feature type="compositionally biased region" description="Basic and acidic residues" evidence="1">
    <location>
        <begin position="275"/>
        <end position="311"/>
    </location>
</feature>